<dbReference type="Proteomes" id="UP001195965">
    <property type="component" value="Chromosome"/>
</dbReference>
<protein>
    <submittedName>
        <fullName evidence="1">Uncharacterized protein</fullName>
    </submittedName>
</protein>
<gene>
    <name evidence="1" type="ORF">HHS34_009695</name>
</gene>
<name>A0ACD5HDV1_9PROT</name>
<accession>A0ACD5HDV1</accession>
<sequence length="134" mass="14357">MDAKKYQFIHKRSSFLVGLVCGTLCIGFAHAGTAVKQIDHLKITGTIIQQKTFSKTSSEAIQSDPFIGRDNSLSDKMLGEIAGKGVPVNLPSVTRNSNSVVLWDEMQNRSGGGKSSIELGGGNNLQSISMSTNR</sequence>
<proteinExistence type="predicted"/>
<reference evidence="1 2" key="1">
    <citation type="journal article" date="2021" name="ISME J.">
        <title>Genomic evolution of the class Acidithiobacillia: deep-branching Proteobacteria living in extreme acidic conditions.</title>
        <authorList>
            <person name="Moya-Beltran A."/>
            <person name="Beard S."/>
            <person name="Rojas-Villalobos C."/>
            <person name="Issotta F."/>
            <person name="Gallardo Y."/>
            <person name="Ulloa R."/>
            <person name="Giaveno A."/>
            <person name="Degli Esposti M."/>
            <person name="Johnson D.B."/>
            <person name="Quatrini R."/>
        </authorList>
    </citation>
    <scope>NUCLEOTIDE SEQUENCE [LARGE SCALE GENOMIC DNA]</scope>
    <source>
        <strain evidence="1 2">GG1-14</strain>
    </source>
</reference>
<evidence type="ECO:0000313" key="2">
    <source>
        <dbReference type="Proteomes" id="UP001195965"/>
    </source>
</evidence>
<evidence type="ECO:0000313" key="1">
    <source>
        <dbReference type="EMBL" id="XRI72716.1"/>
    </source>
</evidence>
<dbReference type="EMBL" id="CP127526">
    <property type="protein sequence ID" value="XRI72716.1"/>
    <property type="molecule type" value="Genomic_DNA"/>
</dbReference>
<keyword evidence="2" id="KW-1185">Reference proteome</keyword>
<organism evidence="1 2">
    <name type="scientific">Acidithiobacillus montserratensis</name>
    <dbReference type="NCBI Taxonomy" id="2729135"/>
    <lineage>
        <taxon>Bacteria</taxon>
        <taxon>Pseudomonadati</taxon>
        <taxon>Pseudomonadota</taxon>
        <taxon>Acidithiobacillia</taxon>
        <taxon>Acidithiobacillales</taxon>
        <taxon>Acidithiobacillaceae</taxon>
        <taxon>Acidithiobacillus</taxon>
    </lineage>
</organism>